<keyword evidence="1" id="KW-0472">Membrane</keyword>
<evidence type="ECO:0000313" key="3">
    <source>
        <dbReference type="Proteomes" id="UP001458880"/>
    </source>
</evidence>
<evidence type="ECO:0000313" key="2">
    <source>
        <dbReference type="EMBL" id="KAK9730800.1"/>
    </source>
</evidence>
<keyword evidence="1" id="KW-1133">Transmembrane helix</keyword>
<gene>
    <name evidence="2" type="ORF">QE152_g14229</name>
</gene>
<sequence>MKGTISGIFIALCAMLYLYFFLCLMRSNKQSSKVLIKIETALLSKSLNANNVMPYIIWGYSDCNHILDIG</sequence>
<protein>
    <submittedName>
        <fullName evidence="2">Uncharacterized protein</fullName>
    </submittedName>
</protein>
<dbReference type="EMBL" id="JASPKY010000142">
    <property type="protein sequence ID" value="KAK9730800.1"/>
    <property type="molecule type" value="Genomic_DNA"/>
</dbReference>
<keyword evidence="3" id="KW-1185">Reference proteome</keyword>
<name>A0AAW1LAU4_POPJA</name>
<keyword evidence="1" id="KW-0812">Transmembrane</keyword>
<feature type="transmembrane region" description="Helical" evidence="1">
    <location>
        <begin position="6"/>
        <end position="25"/>
    </location>
</feature>
<accession>A0AAW1LAU4</accession>
<reference evidence="2 3" key="1">
    <citation type="journal article" date="2024" name="BMC Genomics">
        <title>De novo assembly and annotation of Popillia japonica's genome with initial clues to its potential as an invasive pest.</title>
        <authorList>
            <person name="Cucini C."/>
            <person name="Boschi S."/>
            <person name="Funari R."/>
            <person name="Cardaioli E."/>
            <person name="Iannotti N."/>
            <person name="Marturano G."/>
            <person name="Paoli F."/>
            <person name="Bruttini M."/>
            <person name="Carapelli A."/>
            <person name="Frati F."/>
            <person name="Nardi F."/>
        </authorList>
    </citation>
    <scope>NUCLEOTIDE SEQUENCE [LARGE SCALE GENOMIC DNA]</scope>
    <source>
        <strain evidence="2">DMR45628</strain>
    </source>
</reference>
<proteinExistence type="predicted"/>
<comment type="caution">
    <text evidence="2">The sequence shown here is derived from an EMBL/GenBank/DDBJ whole genome shotgun (WGS) entry which is preliminary data.</text>
</comment>
<dbReference type="AlphaFoldDB" id="A0AAW1LAU4"/>
<organism evidence="2 3">
    <name type="scientific">Popillia japonica</name>
    <name type="common">Japanese beetle</name>
    <dbReference type="NCBI Taxonomy" id="7064"/>
    <lineage>
        <taxon>Eukaryota</taxon>
        <taxon>Metazoa</taxon>
        <taxon>Ecdysozoa</taxon>
        <taxon>Arthropoda</taxon>
        <taxon>Hexapoda</taxon>
        <taxon>Insecta</taxon>
        <taxon>Pterygota</taxon>
        <taxon>Neoptera</taxon>
        <taxon>Endopterygota</taxon>
        <taxon>Coleoptera</taxon>
        <taxon>Polyphaga</taxon>
        <taxon>Scarabaeiformia</taxon>
        <taxon>Scarabaeidae</taxon>
        <taxon>Rutelinae</taxon>
        <taxon>Popillia</taxon>
    </lineage>
</organism>
<dbReference type="Proteomes" id="UP001458880">
    <property type="component" value="Unassembled WGS sequence"/>
</dbReference>
<evidence type="ECO:0000256" key="1">
    <source>
        <dbReference type="SAM" id="Phobius"/>
    </source>
</evidence>